<organism evidence="8 9">
    <name type="scientific">Amycolatopsis cihanbeyliensis</name>
    <dbReference type="NCBI Taxonomy" id="1128664"/>
    <lineage>
        <taxon>Bacteria</taxon>
        <taxon>Bacillati</taxon>
        <taxon>Actinomycetota</taxon>
        <taxon>Actinomycetes</taxon>
        <taxon>Pseudonocardiales</taxon>
        <taxon>Pseudonocardiaceae</taxon>
        <taxon>Amycolatopsis</taxon>
    </lineage>
</organism>
<dbReference type="GO" id="GO:0005886">
    <property type="term" value="C:plasma membrane"/>
    <property type="evidence" value="ECO:0007669"/>
    <property type="project" value="UniProtKB-SubCell"/>
</dbReference>
<reference evidence="8 9" key="1">
    <citation type="submission" date="2019-06" db="EMBL/GenBank/DDBJ databases">
        <title>Sequencing the genomes of 1000 actinobacteria strains.</title>
        <authorList>
            <person name="Klenk H.-P."/>
        </authorList>
    </citation>
    <scope>NUCLEOTIDE SEQUENCE [LARGE SCALE GENOMIC DNA]</scope>
    <source>
        <strain evidence="8 9">DSM 45679</strain>
    </source>
</reference>
<name>A0A542DNV1_AMYCI</name>
<dbReference type="AlphaFoldDB" id="A0A542DNV1"/>
<keyword evidence="5 7" id="KW-1133">Transmembrane helix</keyword>
<evidence type="ECO:0000256" key="4">
    <source>
        <dbReference type="ARBA" id="ARBA00022692"/>
    </source>
</evidence>
<comment type="similarity">
    <text evidence="2">Belongs to the DoxX family.</text>
</comment>
<dbReference type="Proteomes" id="UP000320876">
    <property type="component" value="Unassembled WGS sequence"/>
</dbReference>
<evidence type="ECO:0000313" key="9">
    <source>
        <dbReference type="Proteomes" id="UP000320876"/>
    </source>
</evidence>
<dbReference type="Pfam" id="PF07681">
    <property type="entry name" value="DoxX"/>
    <property type="match status" value="1"/>
</dbReference>
<dbReference type="InterPro" id="IPR032808">
    <property type="entry name" value="DoxX"/>
</dbReference>
<comment type="subcellular location">
    <subcellularLocation>
        <location evidence="1">Cell membrane</location>
        <topology evidence="1">Multi-pass membrane protein</topology>
    </subcellularLocation>
</comment>
<dbReference type="RefSeq" id="WP_142000420.1">
    <property type="nucleotide sequence ID" value="NZ_VFML01000001.1"/>
</dbReference>
<keyword evidence="3" id="KW-1003">Cell membrane</keyword>
<evidence type="ECO:0000256" key="2">
    <source>
        <dbReference type="ARBA" id="ARBA00006679"/>
    </source>
</evidence>
<evidence type="ECO:0000256" key="5">
    <source>
        <dbReference type="ARBA" id="ARBA00022989"/>
    </source>
</evidence>
<dbReference type="EMBL" id="VFML01000001">
    <property type="protein sequence ID" value="TQJ04782.1"/>
    <property type="molecule type" value="Genomic_DNA"/>
</dbReference>
<evidence type="ECO:0000313" key="8">
    <source>
        <dbReference type="EMBL" id="TQJ04782.1"/>
    </source>
</evidence>
<keyword evidence="6 7" id="KW-0472">Membrane</keyword>
<dbReference type="PANTHER" id="PTHR33452">
    <property type="entry name" value="OXIDOREDUCTASE CATD-RELATED"/>
    <property type="match status" value="1"/>
</dbReference>
<evidence type="ECO:0000256" key="6">
    <source>
        <dbReference type="ARBA" id="ARBA00023136"/>
    </source>
</evidence>
<dbReference type="OrthoDB" id="1122432at2"/>
<dbReference type="PANTHER" id="PTHR33452:SF1">
    <property type="entry name" value="INNER MEMBRANE PROTEIN YPHA-RELATED"/>
    <property type="match status" value="1"/>
</dbReference>
<accession>A0A542DNV1</accession>
<gene>
    <name evidence="8" type="ORF">FB471_4591</name>
</gene>
<feature type="transmembrane region" description="Helical" evidence="7">
    <location>
        <begin position="104"/>
        <end position="124"/>
    </location>
</feature>
<keyword evidence="4 7" id="KW-0812">Transmembrane</keyword>
<dbReference type="InterPro" id="IPR051907">
    <property type="entry name" value="DoxX-like_oxidoreductase"/>
</dbReference>
<evidence type="ECO:0000256" key="3">
    <source>
        <dbReference type="ARBA" id="ARBA00022475"/>
    </source>
</evidence>
<keyword evidence="9" id="KW-1185">Reference proteome</keyword>
<comment type="caution">
    <text evidence="8">The sequence shown here is derived from an EMBL/GenBank/DDBJ whole genome shotgun (WGS) entry which is preliminary data.</text>
</comment>
<evidence type="ECO:0000256" key="7">
    <source>
        <dbReference type="SAM" id="Phobius"/>
    </source>
</evidence>
<evidence type="ECO:0000256" key="1">
    <source>
        <dbReference type="ARBA" id="ARBA00004651"/>
    </source>
</evidence>
<sequence length="146" mass="15025">MFARLQDVTALLGRLAVATVFLAHGLEKWDAGVSETAAGFESMGIPLPTVAAAFTILVEVVGSIAFIIGLALPLVGLGYAVVGLGATLGVHLEAGLTGQGGYELVLVLAGAGLALGFNGGRISLDHLLFWSKRKRERVGESEVQPA</sequence>
<protein>
    <submittedName>
        <fullName evidence="8">Putative oxidoreductase</fullName>
    </submittedName>
</protein>
<proteinExistence type="inferred from homology"/>